<feature type="compositionally biased region" description="Low complexity" evidence="3">
    <location>
        <begin position="1"/>
        <end position="16"/>
    </location>
</feature>
<feature type="region of interest" description="Disordered" evidence="3">
    <location>
        <begin position="1"/>
        <end position="33"/>
    </location>
</feature>
<dbReference type="CDD" id="cd05233">
    <property type="entry name" value="SDR_c"/>
    <property type="match status" value="1"/>
</dbReference>
<dbReference type="Proteomes" id="UP000281468">
    <property type="component" value="Unassembled WGS sequence"/>
</dbReference>
<dbReference type="InterPro" id="IPR002347">
    <property type="entry name" value="SDR_fam"/>
</dbReference>
<evidence type="ECO:0000256" key="3">
    <source>
        <dbReference type="SAM" id="MobiDB-lite"/>
    </source>
</evidence>
<dbReference type="EMBL" id="QWIQ01000440">
    <property type="protein sequence ID" value="RMY87223.1"/>
    <property type="molecule type" value="Genomic_DNA"/>
</dbReference>
<evidence type="ECO:0000313" key="4">
    <source>
        <dbReference type="EMBL" id="RMY87223.1"/>
    </source>
</evidence>
<dbReference type="Gene3D" id="3.40.50.720">
    <property type="entry name" value="NAD(P)-binding Rossmann-like Domain"/>
    <property type="match status" value="1"/>
</dbReference>
<dbReference type="AlphaFoldDB" id="A0A3M7FEE3"/>
<dbReference type="SUPFAM" id="SSF51735">
    <property type="entry name" value="NAD(P)-binding Rossmann-fold domains"/>
    <property type="match status" value="1"/>
</dbReference>
<dbReference type="InterPro" id="IPR036291">
    <property type="entry name" value="NAD(P)-bd_dom_sf"/>
</dbReference>
<name>A0A3M7FEE3_HORWE</name>
<dbReference type="PANTHER" id="PTHR42760">
    <property type="entry name" value="SHORT-CHAIN DEHYDROGENASES/REDUCTASES FAMILY MEMBER"/>
    <property type="match status" value="1"/>
</dbReference>
<evidence type="ECO:0000313" key="5">
    <source>
        <dbReference type="Proteomes" id="UP000281468"/>
    </source>
</evidence>
<organism evidence="4 5">
    <name type="scientific">Hortaea werneckii</name>
    <name type="common">Black yeast</name>
    <name type="synonym">Cladosporium werneckii</name>
    <dbReference type="NCBI Taxonomy" id="91943"/>
    <lineage>
        <taxon>Eukaryota</taxon>
        <taxon>Fungi</taxon>
        <taxon>Dikarya</taxon>
        <taxon>Ascomycota</taxon>
        <taxon>Pezizomycotina</taxon>
        <taxon>Dothideomycetes</taxon>
        <taxon>Dothideomycetidae</taxon>
        <taxon>Mycosphaerellales</taxon>
        <taxon>Teratosphaeriaceae</taxon>
        <taxon>Hortaea</taxon>
    </lineage>
</organism>
<dbReference type="PRINTS" id="PR00081">
    <property type="entry name" value="GDHRDH"/>
</dbReference>
<dbReference type="PRINTS" id="PR00080">
    <property type="entry name" value="SDRFAMILY"/>
</dbReference>
<dbReference type="VEuPathDB" id="FungiDB:BTJ68_15452"/>
<accession>A0A3M7FEE3</accession>
<dbReference type="PANTHER" id="PTHR42760:SF124">
    <property type="entry name" value="SHORT-CHAIN DEHYDROGENASE_REDUCTASE"/>
    <property type="match status" value="1"/>
</dbReference>
<dbReference type="InterPro" id="IPR020904">
    <property type="entry name" value="Sc_DH/Rdtase_CS"/>
</dbReference>
<dbReference type="GO" id="GO:0016616">
    <property type="term" value="F:oxidoreductase activity, acting on the CH-OH group of donors, NAD or NADP as acceptor"/>
    <property type="evidence" value="ECO:0007669"/>
    <property type="project" value="TreeGrafter"/>
</dbReference>
<dbReference type="Pfam" id="PF13561">
    <property type="entry name" value="adh_short_C2"/>
    <property type="match status" value="1"/>
</dbReference>
<keyword evidence="2" id="KW-0521">NADP</keyword>
<evidence type="ECO:0000256" key="2">
    <source>
        <dbReference type="ARBA" id="ARBA00022857"/>
    </source>
</evidence>
<comment type="similarity">
    <text evidence="1">Belongs to the short-chain dehydrogenases/reductases (SDR) family.</text>
</comment>
<comment type="caution">
    <text evidence="4">The sequence shown here is derived from an EMBL/GenBank/DDBJ whole genome shotgun (WGS) entry which is preliminary data.</text>
</comment>
<dbReference type="PROSITE" id="PS00061">
    <property type="entry name" value="ADH_SHORT"/>
    <property type="match status" value="1"/>
</dbReference>
<sequence>MSPSSQSSTAVPSPSTAEDEEQSTPNQKAQTEARAAILATLSAAGSHYSALSQHKAQDLHANSQAIANQEAALAKSTQDLEKEGKKWAREAEKATRGLNRFGDLQNWAEMLERDFVVLEETLRLVEDNAGISVEATHTRPHGIHELSEADWDKTIAINIKSVFLGCKYALVQMLNQPPLPGLKDKGWIINTSSVQGLVAYHNTPAYTAAKGAVSQLTKQVALDYAEQRIHCNALCPGFLKTAMTQNLQNDGRMLAEITKAHPFGGMGDPDDVARVAVFLASEDAAWVTGVNLPVDGGYMIM</sequence>
<protein>
    <submittedName>
        <fullName evidence="4">Uncharacterized protein</fullName>
    </submittedName>
</protein>
<gene>
    <name evidence="4" type="ORF">D0862_10743</name>
</gene>
<reference evidence="4 5" key="1">
    <citation type="journal article" date="2018" name="BMC Genomics">
        <title>Genomic evidence for intraspecific hybridization in a clonal and extremely halotolerant yeast.</title>
        <authorList>
            <person name="Gostincar C."/>
            <person name="Stajich J.E."/>
            <person name="Zupancic J."/>
            <person name="Zalar P."/>
            <person name="Gunde-Cimerman N."/>
        </authorList>
    </citation>
    <scope>NUCLEOTIDE SEQUENCE [LARGE SCALE GENOMIC DNA]</scope>
    <source>
        <strain evidence="4 5">EXF-171</strain>
    </source>
</reference>
<proteinExistence type="inferred from homology"/>
<evidence type="ECO:0000256" key="1">
    <source>
        <dbReference type="ARBA" id="ARBA00006484"/>
    </source>
</evidence>